<feature type="transmembrane region" description="Helical" evidence="5">
    <location>
        <begin position="121"/>
        <end position="144"/>
    </location>
</feature>
<dbReference type="OrthoDB" id="6133115at2759"/>
<keyword evidence="7" id="KW-1185">Reference proteome</keyword>
<feature type="transmembrane region" description="Helical" evidence="5">
    <location>
        <begin position="184"/>
        <end position="205"/>
    </location>
</feature>
<dbReference type="PANTHER" id="PTHR48022:SF11">
    <property type="entry name" value="MONOSACCHARIDE TRANSPORTER (HXT8), PUTATIVE (AFU_ORTHOLOGUE AFUA_2G08120)-RELATED"/>
    <property type="match status" value="1"/>
</dbReference>
<dbReference type="InterPro" id="IPR050360">
    <property type="entry name" value="MFS_Sugar_Transporters"/>
</dbReference>
<keyword evidence="4 5" id="KW-0472">Membrane</keyword>
<evidence type="ECO:0008006" key="8">
    <source>
        <dbReference type="Google" id="ProtNLM"/>
    </source>
</evidence>
<organism evidence="6 7">
    <name type="scientific">Calocera viscosa (strain TUFC12733)</name>
    <dbReference type="NCBI Taxonomy" id="1330018"/>
    <lineage>
        <taxon>Eukaryota</taxon>
        <taxon>Fungi</taxon>
        <taxon>Dikarya</taxon>
        <taxon>Basidiomycota</taxon>
        <taxon>Agaricomycotina</taxon>
        <taxon>Dacrymycetes</taxon>
        <taxon>Dacrymycetales</taxon>
        <taxon>Dacrymycetaceae</taxon>
        <taxon>Calocera</taxon>
    </lineage>
</organism>
<dbReference type="SUPFAM" id="SSF103473">
    <property type="entry name" value="MFS general substrate transporter"/>
    <property type="match status" value="1"/>
</dbReference>
<keyword evidence="3 5" id="KW-1133">Transmembrane helix</keyword>
<sequence>MLLIVRLSGSWTALCTKPGYLKRVLKVILVSTTMQCSGIQAINNFGSTLYAGLGYGPADQLLFSAGWITIAPIESLIMMFIVDLLAPLFSAIALIIEAVLVKEFANSDNAGTCSEPPGKGAAVAFIFIFIAGYLFTEVATYVFIGEIFPTHLRAKGVTVALATIAANAVWVTEGTPTGNAQLEWKFNFVYAGLSIGCCALCFWFIPETKMIPLEEIAAIFGEENEIAVHEADHRLAAEVPDENSNSSIRPTVAWTIAP</sequence>
<dbReference type="GO" id="GO:0016020">
    <property type="term" value="C:membrane"/>
    <property type="evidence" value="ECO:0007669"/>
    <property type="project" value="UniProtKB-SubCell"/>
</dbReference>
<dbReference type="GO" id="GO:0005351">
    <property type="term" value="F:carbohydrate:proton symporter activity"/>
    <property type="evidence" value="ECO:0007669"/>
    <property type="project" value="TreeGrafter"/>
</dbReference>
<feature type="transmembrane region" description="Helical" evidence="5">
    <location>
        <begin position="76"/>
        <end position="101"/>
    </location>
</feature>
<dbReference type="InterPro" id="IPR005828">
    <property type="entry name" value="MFS_sugar_transport-like"/>
</dbReference>
<evidence type="ECO:0000256" key="1">
    <source>
        <dbReference type="ARBA" id="ARBA00004141"/>
    </source>
</evidence>
<comment type="subcellular location">
    <subcellularLocation>
        <location evidence="1">Membrane</location>
        <topology evidence="1">Multi-pass membrane protein</topology>
    </subcellularLocation>
</comment>
<evidence type="ECO:0000256" key="3">
    <source>
        <dbReference type="ARBA" id="ARBA00022989"/>
    </source>
</evidence>
<dbReference type="InterPro" id="IPR036259">
    <property type="entry name" value="MFS_trans_sf"/>
</dbReference>
<dbReference type="EMBL" id="KV417323">
    <property type="protein sequence ID" value="KZO91434.1"/>
    <property type="molecule type" value="Genomic_DNA"/>
</dbReference>
<evidence type="ECO:0000256" key="2">
    <source>
        <dbReference type="ARBA" id="ARBA00022692"/>
    </source>
</evidence>
<gene>
    <name evidence="6" type="ORF">CALVIDRAFT_568237</name>
</gene>
<dbReference type="Gene3D" id="1.20.1250.20">
    <property type="entry name" value="MFS general substrate transporter like domains"/>
    <property type="match status" value="1"/>
</dbReference>
<dbReference type="PANTHER" id="PTHR48022">
    <property type="entry name" value="PLASTIDIC GLUCOSE TRANSPORTER 4"/>
    <property type="match status" value="1"/>
</dbReference>
<evidence type="ECO:0000256" key="4">
    <source>
        <dbReference type="ARBA" id="ARBA00023136"/>
    </source>
</evidence>
<evidence type="ECO:0000256" key="5">
    <source>
        <dbReference type="SAM" id="Phobius"/>
    </source>
</evidence>
<keyword evidence="2 5" id="KW-0812">Transmembrane</keyword>
<proteinExistence type="predicted"/>
<feature type="transmembrane region" description="Helical" evidence="5">
    <location>
        <begin position="156"/>
        <end position="172"/>
    </location>
</feature>
<reference evidence="6 7" key="1">
    <citation type="journal article" date="2016" name="Mol. Biol. Evol.">
        <title>Comparative Genomics of Early-Diverging Mushroom-Forming Fungi Provides Insights into the Origins of Lignocellulose Decay Capabilities.</title>
        <authorList>
            <person name="Nagy L.G."/>
            <person name="Riley R."/>
            <person name="Tritt A."/>
            <person name="Adam C."/>
            <person name="Daum C."/>
            <person name="Floudas D."/>
            <person name="Sun H."/>
            <person name="Yadav J.S."/>
            <person name="Pangilinan J."/>
            <person name="Larsson K.H."/>
            <person name="Matsuura K."/>
            <person name="Barry K."/>
            <person name="Labutti K."/>
            <person name="Kuo R."/>
            <person name="Ohm R.A."/>
            <person name="Bhattacharya S.S."/>
            <person name="Shirouzu T."/>
            <person name="Yoshinaga Y."/>
            <person name="Martin F.M."/>
            <person name="Grigoriev I.V."/>
            <person name="Hibbett D.S."/>
        </authorList>
    </citation>
    <scope>NUCLEOTIDE SEQUENCE [LARGE SCALE GENOMIC DNA]</scope>
    <source>
        <strain evidence="6 7">TUFC12733</strain>
    </source>
</reference>
<dbReference type="AlphaFoldDB" id="A0A167HB11"/>
<dbReference type="Pfam" id="PF00083">
    <property type="entry name" value="Sugar_tr"/>
    <property type="match status" value="1"/>
</dbReference>
<evidence type="ECO:0000313" key="6">
    <source>
        <dbReference type="EMBL" id="KZO91434.1"/>
    </source>
</evidence>
<accession>A0A167HB11</accession>
<name>A0A167HB11_CALVF</name>
<dbReference type="Proteomes" id="UP000076738">
    <property type="component" value="Unassembled WGS sequence"/>
</dbReference>
<protein>
    <recommendedName>
        <fullName evidence="8">General substrate transporter</fullName>
    </recommendedName>
</protein>
<evidence type="ECO:0000313" key="7">
    <source>
        <dbReference type="Proteomes" id="UP000076738"/>
    </source>
</evidence>